<evidence type="ECO:0000313" key="4">
    <source>
        <dbReference type="Proteomes" id="UP000477543"/>
    </source>
</evidence>
<feature type="non-terminal residue" evidence="3">
    <location>
        <position position="96"/>
    </location>
</feature>
<dbReference type="CDD" id="cd00093">
    <property type="entry name" value="HTH_XRE"/>
    <property type="match status" value="1"/>
</dbReference>
<dbReference type="AlphaFoldDB" id="A0A6L9GBM8"/>
<dbReference type="InterPro" id="IPR010982">
    <property type="entry name" value="Lambda_DNA-bd_dom_sf"/>
</dbReference>
<dbReference type="GO" id="GO:0003677">
    <property type="term" value="F:DNA binding"/>
    <property type="evidence" value="ECO:0007669"/>
    <property type="project" value="InterPro"/>
</dbReference>
<sequence>MTTQPHGPGSIPEIQLHHRLRIAREFAGFDQVEFAAKTGISRATISAAENGHRRPIRSTVKLWALATGVNTIWLETGNIPAGNDGGDGDGGMVNIR</sequence>
<dbReference type="EMBL" id="WYDN01000030">
    <property type="protein sequence ID" value="NAZ17900.1"/>
    <property type="molecule type" value="Genomic_DNA"/>
</dbReference>
<evidence type="ECO:0000259" key="2">
    <source>
        <dbReference type="PROSITE" id="PS50943"/>
    </source>
</evidence>
<dbReference type="SUPFAM" id="SSF47413">
    <property type="entry name" value="lambda repressor-like DNA-binding domains"/>
    <property type="match status" value="1"/>
</dbReference>
<dbReference type="SMART" id="SM00530">
    <property type="entry name" value="HTH_XRE"/>
    <property type="match status" value="1"/>
</dbReference>
<feature type="region of interest" description="Disordered" evidence="1">
    <location>
        <begin position="77"/>
        <end position="96"/>
    </location>
</feature>
<dbReference type="InterPro" id="IPR001387">
    <property type="entry name" value="Cro/C1-type_HTH"/>
</dbReference>
<dbReference type="Pfam" id="PF01381">
    <property type="entry name" value="HTH_3"/>
    <property type="match status" value="1"/>
</dbReference>
<feature type="compositionally biased region" description="Gly residues" evidence="1">
    <location>
        <begin position="83"/>
        <end position="96"/>
    </location>
</feature>
<dbReference type="Gene3D" id="1.10.260.40">
    <property type="entry name" value="lambda repressor-like DNA-binding domains"/>
    <property type="match status" value="1"/>
</dbReference>
<dbReference type="Proteomes" id="UP000477543">
    <property type="component" value="Unassembled WGS sequence"/>
</dbReference>
<proteinExistence type="predicted"/>
<dbReference type="PROSITE" id="PS50943">
    <property type="entry name" value="HTH_CROC1"/>
    <property type="match status" value="1"/>
</dbReference>
<dbReference type="RefSeq" id="WP_161450205.1">
    <property type="nucleotide sequence ID" value="NZ_WYDN01000030.1"/>
</dbReference>
<accession>A0A6L9GBM8</accession>
<organism evidence="3 4">
    <name type="scientific">Glutamicibacter soli</name>
    <dbReference type="NCBI Taxonomy" id="453836"/>
    <lineage>
        <taxon>Bacteria</taxon>
        <taxon>Bacillati</taxon>
        <taxon>Actinomycetota</taxon>
        <taxon>Actinomycetes</taxon>
        <taxon>Micrococcales</taxon>
        <taxon>Micrococcaceae</taxon>
        <taxon>Glutamicibacter</taxon>
    </lineage>
</organism>
<protein>
    <submittedName>
        <fullName evidence="3">Helix-turn-helix domain-containing protein</fullName>
    </submittedName>
</protein>
<evidence type="ECO:0000313" key="3">
    <source>
        <dbReference type="EMBL" id="NAZ17900.1"/>
    </source>
</evidence>
<comment type="caution">
    <text evidence="3">The sequence shown here is derived from an EMBL/GenBank/DDBJ whole genome shotgun (WGS) entry which is preliminary data.</text>
</comment>
<name>A0A6L9GBM8_9MICC</name>
<reference evidence="3 4" key="1">
    <citation type="submission" date="2020-01" db="EMBL/GenBank/DDBJ databases">
        <title>Glutamicibacter soli M275.</title>
        <authorList>
            <person name="Meng X."/>
        </authorList>
    </citation>
    <scope>NUCLEOTIDE SEQUENCE [LARGE SCALE GENOMIC DNA]</scope>
    <source>
        <strain evidence="3 4">M275</strain>
    </source>
</reference>
<evidence type="ECO:0000256" key="1">
    <source>
        <dbReference type="SAM" id="MobiDB-lite"/>
    </source>
</evidence>
<gene>
    <name evidence="3" type="ORF">GT020_17805</name>
</gene>
<feature type="domain" description="HTH cro/C1-type" evidence="2">
    <location>
        <begin position="20"/>
        <end position="74"/>
    </location>
</feature>